<feature type="domain" description="Anti sigma-E protein RseA N-terminal" evidence="2">
    <location>
        <begin position="7"/>
        <end position="90"/>
    </location>
</feature>
<proteinExistence type="predicted"/>
<dbReference type="Pfam" id="PF03872">
    <property type="entry name" value="RseA_N"/>
    <property type="match status" value="1"/>
</dbReference>
<dbReference type="EMBL" id="NJGV01000002">
    <property type="protein sequence ID" value="OWY36098.1"/>
    <property type="molecule type" value="Genomic_DNA"/>
</dbReference>
<dbReference type="PANTHER" id="PTHR38104:SF1">
    <property type="entry name" value="ANTI-SIGMA-E FACTOR RSEA"/>
    <property type="match status" value="1"/>
</dbReference>
<feature type="transmembrane region" description="Helical" evidence="1">
    <location>
        <begin position="121"/>
        <end position="140"/>
    </location>
</feature>
<keyword evidence="1" id="KW-0812">Transmembrane</keyword>
<dbReference type="PANTHER" id="PTHR38104">
    <property type="match status" value="1"/>
</dbReference>
<comment type="caution">
    <text evidence="3">The sequence shown here is derived from an EMBL/GenBank/DDBJ whole genome shotgun (WGS) entry which is preliminary data.</text>
</comment>
<name>A0A225SXZ1_9BURK</name>
<gene>
    <name evidence="3" type="ORF">CEJ45_02460</name>
</gene>
<organism evidence="3 4">
    <name type="scientific">Herbaspirillum aquaticum</name>
    <dbReference type="NCBI Taxonomy" id="568783"/>
    <lineage>
        <taxon>Bacteria</taxon>
        <taxon>Pseudomonadati</taxon>
        <taxon>Pseudomonadota</taxon>
        <taxon>Betaproteobacteria</taxon>
        <taxon>Burkholderiales</taxon>
        <taxon>Oxalobacteraceae</taxon>
        <taxon>Herbaspirillum</taxon>
    </lineage>
</organism>
<dbReference type="AlphaFoldDB" id="A0A225SXZ1"/>
<dbReference type="RefSeq" id="WP_088753659.1">
    <property type="nucleotide sequence ID" value="NZ_NJGV01000002.1"/>
</dbReference>
<dbReference type="Gene3D" id="1.10.10.880">
    <property type="entry name" value="Anti sigma-E protein RseA, N-terminal domain"/>
    <property type="match status" value="1"/>
</dbReference>
<evidence type="ECO:0000313" key="3">
    <source>
        <dbReference type="EMBL" id="OWY36098.1"/>
    </source>
</evidence>
<dbReference type="InterPro" id="IPR052383">
    <property type="entry name" value="Anti-sigma-E_RseA-like"/>
</dbReference>
<evidence type="ECO:0000256" key="1">
    <source>
        <dbReference type="SAM" id="Phobius"/>
    </source>
</evidence>
<dbReference type="CDD" id="cd16328">
    <property type="entry name" value="RseA_N"/>
    <property type="match status" value="1"/>
</dbReference>
<keyword evidence="1" id="KW-0472">Membrane</keyword>
<dbReference type="Proteomes" id="UP000214747">
    <property type="component" value="Unassembled WGS sequence"/>
</dbReference>
<dbReference type="InterPro" id="IPR005572">
    <property type="entry name" value="Anti-sigma_E_RseA_N"/>
</dbReference>
<evidence type="ECO:0000313" key="4">
    <source>
        <dbReference type="Proteomes" id="UP000214747"/>
    </source>
</evidence>
<reference evidence="3 4" key="1">
    <citation type="journal article" date="2010" name="Int. J. Syst. Evol. Microbiol.">
        <title>Reclassification of Herbaspirillum putei as a later heterotypic synonym of Herbaspirillum huttiense, with the description of H. huttiense subsp. huttiense subsp. nov. and H. huttiense subsp. putei subsp. nov., comb. nov., and description of Herbaspirillum aquaticum sp. nov.</title>
        <authorList>
            <person name="Dobritsa A.P."/>
            <person name="Reddy M.C."/>
            <person name="Samadpour M."/>
        </authorList>
    </citation>
    <scope>NUCLEOTIDE SEQUENCE [LARGE SCALE GENOMIC DNA]</scope>
    <source>
        <strain evidence="3 4">IEH 4430</strain>
    </source>
</reference>
<keyword evidence="4" id="KW-1185">Reference proteome</keyword>
<protein>
    <submittedName>
        <fullName evidence="3">Anti-sigma 24 factor</fullName>
    </submittedName>
</protein>
<dbReference type="InterPro" id="IPR036147">
    <property type="entry name" value="Anti-sigma_E_RseA_N_sf"/>
</dbReference>
<sequence length="232" mass="24097">MDTKVTTKEQISALADGELGSEEMTLAFAALRSSKDAQDAWEDYHRIGEVLRSEEMDVSLSAGFSAKMSALLDAEPAIVAPQLAPAQPVAEVAPAAQAVAASKTAANGDHRASRPGRLVRFLMPSAAAAAAAVAAVFVAMPQQVVVTADAKGAAPVAQVASAPVNVPSAIATVADTNGNPQNVNQLSSLAQQGEVKRDPRIDDYLFAHQRFSPSYSSAQYTRSAAFSSDADK</sequence>
<evidence type="ECO:0000259" key="2">
    <source>
        <dbReference type="Pfam" id="PF03872"/>
    </source>
</evidence>
<accession>A0A225SXZ1</accession>
<dbReference type="SUPFAM" id="SSF89069">
    <property type="entry name" value="N-terminal, cytoplasmic domain of anti-sigmaE factor RseA"/>
    <property type="match status" value="1"/>
</dbReference>
<keyword evidence="1" id="KW-1133">Transmembrane helix</keyword>
<dbReference type="GO" id="GO:0016989">
    <property type="term" value="F:sigma factor antagonist activity"/>
    <property type="evidence" value="ECO:0007669"/>
    <property type="project" value="InterPro"/>
</dbReference>